<dbReference type="Pfam" id="PF05197">
    <property type="entry name" value="TRIC"/>
    <property type="match status" value="1"/>
</dbReference>
<dbReference type="PANTHER" id="PTHR12454">
    <property type="entry name" value="TRIMERIC INTRACELLULAR CATION CHANNEL"/>
    <property type="match status" value="1"/>
</dbReference>
<feature type="transmembrane region" description="Helical" evidence="12">
    <location>
        <begin position="217"/>
        <end position="235"/>
    </location>
</feature>
<organism evidence="15">
    <name type="scientific">Drosophila rhopaloa</name>
    <name type="common">Fruit fly</name>
    <dbReference type="NCBI Taxonomy" id="1041015"/>
    <lineage>
        <taxon>Eukaryota</taxon>
        <taxon>Metazoa</taxon>
        <taxon>Ecdysozoa</taxon>
        <taxon>Arthropoda</taxon>
        <taxon>Hexapoda</taxon>
        <taxon>Insecta</taxon>
        <taxon>Pterygota</taxon>
        <taxon>Neoptera</taxon>
        <taxon>Endopterygota</taxon>
        <taxon>Diptera</taxon>
        <taxon>Brachycera</taxon>
        <taxon>Muscomorpha</taxon>
        <taxon>Ephydroidea</taxon>
        <taxon>Drosophilidae</taxon>
        <taxon>Drosophila</taxon>
        <taxon>Sophophora</taxon>
    </lineage>
</organism>
<sequence>MNGRLILKQLPNHLVFRILHYSLISQQLRDELGVCAGSLRLKGGGSKALEWQPFVLWLANLLLNYAGDILGNLLLGSLPLEPLCNTADILLSSVIWYCIFYCPFDLAYNLASTMAFRILATAMSTISQIQLIDRGVHLAGQVYGNAPVPMLIVGTVMGSGAEALTPVASLLINRCQHNQLAYLKLNNNSKLALILSCFFILEIYQSPLILGLSRHSLIVYTLVMTIALKFLSLTYRTDHFIWLLEHQIRYILFGGLSRDLSKFFQRLPKPEVRRTWAFSEFD</sequence>
<dbReference type="AlphaFoldDB" id="A0A6P4E9U5"/>
<keyword evidence="5 12" id="KW-0812">Transmembrane</keyword>
<evidence type="ECO:0000256" key="8">
    <source>
        <dbReference type="ARBA" id="ARBA00022989"/>
    </source>
</evidence>
<dbReference type="GO" id="GO:0012505">
    <property type="term" value="C:endomembrane system"/>
    <property type="evidence" value="ECO:0007669"/>
    <property type="project" value="UniProtKB-SubCell"/>
</dbReference>
<comment type="similarity">
    <text evidence="2">Belongs to the TMEM38 family.</text>
</comment>
<keyword evidence="7" id="KW-0630">Potassium</keyword>
<evidence type="ECO:0000256" key="2">
    <source>
        <dbReference type="ARBA" id="ARBA00005766"/>
    </source>
</evidence>
<comment type="subcellular location">
    <subcellularLocation>
        <location evidence="1">Endomembrane system</location>
        <topology evidence="1">Multi-pass membrane protein</topology>
    </subcellularLocation>
</comment>
<reference evidence="13" key="3">
    <citation type="submission" date="2025-05" db="UniProtKB">
        <authorList>
            <consortium name="EnsemblMetazoa"/>
        </authorList>
    </citation>
    <scope>IDENTIFICATION</scope>
</reference>
<evidence type="ECO:0000256" key="9">
    <source>
        <dbReference type="ARBA" id="ARBA00023065"/>
    </source>
</evidence>
<evidence type="ECO:0000256" key="1">
    <source>
        <dbReference type="ARBA" id="ARBA00004127"/>
    </source>
</evidence>
<keyword evidence="4" id="KW-0633">Potassium transport</keyword>
<dbReference type="EnsemblMetazoa" id="XM_017116479.2">
    <property type="protein sequence ID" value="XP_016971968.1"/>
    <property type="gene ID" value="LOC108039459"/>
</dbReference>
<evidence type="ECO:0000256" key="6">
    <source>
        <dbReference type="ARBA" id="ARBA00022826"/>
    </source>
</evidence>
<dbReference type="GO" id="GO:0016020">
    <property type="term" value="C:membrane"/>
    <property type="evidence" value="ECO:0007669"/>
    <property type="project" value="InterPro"/>
</dbReference>
<evidence type="ECO:0000313" key="15">
    <source>
        <dbReference type="RefSeq" id="XP_016971968.1"/>
    </source>
</evidence>
<name>A0A6P4E9U5_DRORH</name>
<keyword evidence="14" id="KW-1185">Reference proteome</keyword>
<evidence type="ECO:0000313" key="14">
    <source>
        <dbReference type="Proteomes" id="UP001652680"/>
    </source>
</evidence>
<evidence type="ECO:0000256" key="5">
    <source>
        <dbReference type="ARBA" id="ARBA00022692"/>
    </source>
</evidence>
<feature type="transmembrane region" description="Helical" evidence="12">
    <location>
        <begin position="94"/>
        <end position="120"/>
    </location>
</feature>
<evidence type="ECO:0000256" key="7">
    <source>
        <dbReference type="ARBA" id="ARBA00022958"/>
    </source>
</evidence>
<proteinExistence type="inferred from homology"/>
<reference evidence="14" key="1">
    <citation type="journal article" date="2021" name="Elife">
        <title>Highly contiguous assemblies of 101 drosophilid genomes.</title>
        <authorList>
            <person name="Kim B.Y."/>
            <person name="Wang J.R."/>
            <person name="Miller D.E."/>
            <person name="Barmina O."/>
            <person name="Delaney E."/>
            <person name="Thompson A."/>
            <person name="Comeault A.A."/>
            <person name="Peede D."/>
            <person name="D'Agostino E.R."/>
            <person name="Pelaez J."/>
            <person name="Aguilar J.M."/>
            <person name="Haji D."/>
            <person name="Matsunaga T."/>
            <person name="Armstrong E.E."/>
            <person name="Zych M."/>
            <person name="Ogawa Y."/>
            <person name="Stamenkovic-Radak M."/>
            <person name="Jelic M."/>
            <person name="Veselinovic M.S."/>
            <person name="Tanaskovic M."/>
            <person name="Eric P."/>
            <person name="Gao J.J."/>
            <person name="Katoh T.K."/>
            <person name="Toda M.J."/>
            <person name="Watabe H."/>
            <person name="Watada M."/>
            <person name="Davis J.S."/>
            <person name="Moyle L.C."/>
            <person name="Manoli G."/>
            <person name="Bertolini E."/>
            <person name="Kostal V."/>
            <person name="Hawley R.S."/>
            <person name="Takahashi A."/>
            <person name="Jones C.D."/>
            <person name="Price D.K."/>
            <person name="Whiteman N."/>
            <person name="Kopp A."/>
            <person name="Matute D.R."/>
            <person name="Petrov D.A."/>
        </authorList>
    </citation>
    <scope>NUCLEOTIDE SEQUENCE [LARGE SCALE GENOMIC DNA]</scope>
</reference>
<protein>
    <submittedName>
        <fullName evidence="15">Trimeric intracellular cation channel type B</fullName>
    </submittedName>
</protein>
<dbReference type="Proteomes" id="UP001652680">
    <property type="component" value="Unassembled WGS sequence"/>
</dbReference>
<dbReference type="RefSeq" id="XP_016971968.1">
    <property type="nucleotide sequence ID" value="XM_017116479.1"/>
</dbReference>
<evidence type="ECO:0000256" key="4">
    <source>
        <dbReference type="ARBA" id="ARBA00022538"/>
    </source>
</evidence>
<dbReference type="GO" id="GO:0005267">
    <property type="term" value="F:potassium channel activity"/>
    <property type="evidence" value="ECO:0007669"/>
    <property type="project" value="UniProtKB-KW"/>
</dbReference>
<keyword evidence="8 12" id="KW-1133">Transmembrane helix</keyword>
<evidence type="ECO:0000256" key="11">
    <source>
        <dbReference type="ARBA" id="ARBA00023303"/>
    </source>
</evidence>
<dbReference type="GeneID" id="108039459"/>
<dbReference type="InterPro" id="IPR007866">
    <property type="entry name" value="TRIC_channel"/>
</dbReference>
<keyword evidence="10 12" id="KW-0472">Membrane</keyword>
<dbReference type="OrthoDB" id="195817at2759"/>
<keyword evidence="6" id="KW-0631">Potassium channel</keyword>
<feature type="transmembrane region" description="Helical" evidence="12">
    <location>
        <begin position="191"/>
        <end position="211"/>
    </location>
</feature>
<evidence type="ECO:0000313" key="13">
    <source>
        <dbReference type="EnsemblMetazoa" id="XP_016971968.1"/>
    </source>
</evidence>
<reference evidence="15" key="2">
    <citation type="submission" date="2025-04" db="UniProtKB">
        <authorList>
            <consortium name="RefSeq"/>
        </authorList>
    </citation>
    <scope>IDENTIFICATION</scope>
</reference>
<evidence type="ECO:0000256" key="3">
    <source>
        <dbReference type="ARBA" id="ARBA00022448"/>
    </source>
</evidence>
<keyword evidence="3" id="KW-0813">Transport</keyword>
<gene>
    <name evidence="15" type="primary">LOC108039459</name>
    <name evidence="13" type="synonym">108039459</name>
</gene>
<feature type="transmembrane region" description="Helical" evidence="12">
    <location>
        <begin position="54"/>
        <end position="74"/>
    </location>
</feature>
<dbReference type="PANTHER" id="PTHR12454:SF11">
    <property type="entry name" value="GH25683P"/>
    <property type="match status" value="1"/>
</dbReference>
<evidence type="ECO:0000256" key="10">
    <source>
        <dbReference type="ARBA" id="ARBA00023136"/>
    </source>
</evidence>
<keyword evidence="11" id="KW-0407">Ion channel</keyword>
<keyword evidence="9" id="KW-0406">Ion transport</keyword>
<evidence type="ECO:0000256" key="12">
    <source>
        <dbReference type="SAM" id="Phobius"/>
    </source>
</evidence>
<accession>A0A6P4E9U5</accession>
<dbReference type="GO" id="GO:0042802">
    <property type="term" value="F:identical protein binding"/>
    <property type="evidence" value="ECO:0007669"/>
    <property type="project" value="InterPro"/>
</dbReference>